<evidence type="ECO:0000313" key="2">
    <source>
        <dbReference type="EMBL" id="GCE05015.1"/>
    </source>
</evidence>
<comment type="caution">
    <text evidence="2">The sequence shown here is derived from an EMBL/GenBank/DDBJ whole genome shotgun (WGS) entry which is preliminary data.</text>
</comment>
<keyword evidence="3" id="KW-1185">Reference proteome</keyword>
<sequence length="274" mass="31783">MSFPLSSPSTEYIELLKQLATSRDTLLQRANAETVDRHMLANVIELKSRLLLSLYPMPENVAGHIRAAHAYTQVRLQRLPQYDPVREVFADDEHSYTPRKVLRRILDHALDHLNQLEQWLNWQQKGIEPRPTNGWASSAVTLDEDLLPLTAKDLDAWLWRIDLVVEMLIQRTENLSLQQLDWIPQDEGWSIKQTLHHLAAAEMFYAFWLDADLPEHLPSRYLAVSQMFDQQLQTLISLPDNEKKALYDANEMRFTTPEAIIQKVLLAESQLLRG</sequence>
<feature type="domain" description="DinB-like" evidence="1">
    <location>
        <begin position="164"/>
        <end position="210"/>
    </location>
</feature>
<dbReference type="Pfam" id="PF12867">
    <property type="entry name" value="DinB_2"/>
    <property type="match status" value="1"/>
</dbReference>
<reference evidence="3" key="1">
    <citation type="submission" date="2018-12" db="EMBL/GenBank/DDBJ databases">
        <title>Tengunoibacter tsumagoiensis gen. nov., sp. nov., Dictyobacter kobayashii sp. nov., D. alpinus sp. nov., and D. joshuensis sp. nov. and description of Dictyobacteraceae fam. nov. within the order Ktedonobacterales isolated from Tengu-no-mugimeshi.</title>
        <authorList>
            <person name="Wang C.M."/>
            <person name="Zheng Y."/>
            <person name="Sakai Y."/>
            <person name="Toyoda A."/>
            <person name="Minakuchi Y."/>
            <person name="Abe K."/>
            <person name="Yokota A."/>
            <person name="Yabe S."/>
        </authorList>
    </citation>
    <scope>NUCLEOTIDE SEQUENCE [LARGE SCALE GENOMIC DNA]</scope>
    <source>
        <strain evidence="3">S-27</strain>
    </source>
</reference>
<dbReference type="Gene3D" id="1.20.120.450">
    <property type="entry name" value="dinb family like domain"/>
    <property type="match status" value="1"/>
</dbReference>
<dbReference type="InterPro" id="IPR024775">
    <property type="entry name" value="DinB-like"/>
</dbReference>
<evidence type="ECO:0000259" key="1">
    <source>
        <dbReference type="Pfam" id="PF12867"/>
    </source>
</evidence>
<dbReference type="AlphaFoldDB" id="A0A401ZDT8"/>
<name>A0A401ZDT8_9CHLR</name>
<dbReference type="InterPro" id="IPR034660">
    <property type="entry name" value="DinB/YfiT-like"/>
</dbReference>
<dbReference type="EMBL" id="BIFQ01000001">
    <property type="protein sequence ID" value="GCE05015.1"/>
    <property type="molecule type" value="Genomic_DNA"/>
</dbReference>
<protein>
    <recommendedName>
        <fullName evidence="1">DinB-like domain-containing protein</fullName>
    </recommendedName>
</protein>
<dbReference type="SUPFAM" id="SSF109854">
    <property type="entry name" value="DinB/YfiT-like putative metalloenzymes"/>
    <property type="match status" value="1"/>
</dbReference>
<evidence type="ECO:0000313" key="3">
    <source>
        <dbReference type="Proteomes" id="UP000287224"/>
    </source>
</evidence>
<organism evidence="2 3">
    <name type="scientific">Dictyobacter aurantiacus</name>
    <dbReference type="NCBI Taxonomy" id="1936993"/>
    <lineage>
        <taxon>Bacteria</taxon>
        <taxon>Bacillati</taxon>
        <taxon>Chloroflexota</taxon>
        <taxon>Ktedonobacteria</taxon>
        <taxon>Ktedonobacterales</taxon>
        <taxon>Dictyobacteraceae</taxon>
        <taxon>Dictyobacter</taxon>
    </lineage>
</organism>
<dbReference type="Proteomes" id="UP000287224">
    <property type="component" value="Unassembled WGS sequence"/>
</dbReference>
<gene>
    <name evidence="2" type="ORF">KDAU_23440</name>
</gene>
<accession>A0A401ZDT8</accession>
<proteinExistence type="predicted"/>